<keyword evidence="3" id="KW-1185">Reference proteome</keyword>
<dbReference type="Proteomes" id="UP000030747">
    <property type="component" value="Unassembled WGS sequence"/>
</dbReference>
<protein>
    <submittedName>
        <fullName evidence="2">Uncharacterized protein</fullName>
    </submittedName>
</protein>
<gene>
    <name evidence="2" type="ORF">ETH_00039490</name>
</gene>
<organism evidence="2 3">
    <name type="scientific">Eimeria tenella</name>
    <name type="common">Coccidian parasite</name>
    <dbReference type="NCBI Taxonomy" id="5802"/>
    <lineage>
        <taxon>Eukaryota</taxon>
        <taxon>Sar</taxon>
        <taxon>Alveolata</taxon>
        <taxon>Apicomplexa</taxon>
        <taxon>Conoidasida</taxon>
        <taxon>Coccidia</taxon>
        <taxon>Eucoccidiorida</taxon>
        <taxon>Eimeriorina</taxon>
        <taxon>Eimeriidae</taxon>
        <taxon>Eimeria</taxon>
    </lineage>
</organism>
<evidence type="ECO:0000256" key="1">
    <source>
        <dbReference type="SAM" id="MobiDB-lite"/>
    </source>
</evidence>
<dbReference type="AlphaFoldDB" id="U6L267"/>
<reference evidence="2" key="2">
    <citation type="submission" date="2013-10" db="EMBL/GenBank/DDBJ databases">
        <authorList>
            <person name="Aslett M."/>
        </authorList>
    </citation>
    <scope>NUCLEOTIDE SEQUENCE [LARGE SCALE GENOMIC DNA]</scope>
    <source>
        <strain evidence="2">Houghton</strain>
    </source>
</reference>
<feature type="region of interest" description="Disordered" evidence="1">
    <location>
        <begin position="88"/>
        <end position="112"/>
    </location>
</feature>
<evidence type="ECO:0000313" key="3">
    <source>
        <dbReference type="Proteomes" id="UP000030747"/>
    </source>
</evidence>
<sequence>SLCPWERLREACFEAPFLELAETLNRLKGKKEGKYKSGIVSKADCRLNHLNIQLSRHPSGAEFLTAPVYPYDAAVADIISLRKVSGCNDGRDIVKPKGPPKRHTAAEEQQKA</sequence>
<reference evidence="2" key="1">
    <citation type="submission" date="2013-10" db="EMBL/GenBank/DDBJ databases">
        <title>Genomic analysis of the causative agents of coccidiosis in chickens.</title>
        <authorList>
            <person name="Reid A.J."/>
            <person name="Blake D."/>
            <person name="Billington K."/>
            <person name="Browne H."/>
            <person name="Dunn M."/>
            <person name="Hung S."/>
            <person name="Kawahara F."/>
            <person name="Miranda-Saavedra D."/>
            <person name="Mourier T."/>
            <person name="Nagra H."/>
            <person name="Otto T.D."/>
            <person name="Rawlings N."/>
            <person name="Sanchez A."/>
            <person name="Sanders M."/>
            <person name="Subramaniam C."/>
            <person name="Tay Y."/>
            <person name="Dear P."/>
            <person name="Doerig C."/>
            <person name="Gruber A."/>
            <person name="Parkinson J."/>
            <person name="Shirley M."/>
            <person name="Wan K.L."/>
            <person name="Berriman M."/>
            <person name="Tomley F."/>
            <person name="Pain A."/>
        </authorList>
    </citation>
    <scope>NUCLEOTIDE SEQUENCE [LARGE SCALE GENOMIC DNA]</scope>
    <source>
        <strain evidence="2">Houghton</strain>
    </source>
</reference>
<feature type="non-terminal residue" evidence="2">
    <location>
        <position position="1"/>
    </location>
</feature>
<dbReference type="VEuPathDB" id="ToxoDB:ETH_00039490"/>
<proteinExistence type="predicted"/>
<evidence type="ECO:0000313" key="2">
    <source>
        <dbReference type="EMBL" id="CDJ44467.1"/>
    </source>
</evidence>
<dbReference type="EMBL" id="HG677129">
    <property type="protein sequence ID" value="CDJ44467.1"/>
    <property type="molecule type" value="Genomic_DNA"/>
</dbReference>
<name>U6L267_EIMTE</name>
<dbReference type="VEuPathDB" id="ToxoDB:ETH2_1260000"/>
<dbReference type="GeneID" id="25256939"/>
<dbReference type="RefSeq" id="XP_013235216.1">
    <property type="nucleotide sequence ID" value="XM_013379762.1"/>
</dbReference>
<accession>U6L267</accession>